<dbReference type="OrthoDB" id="9808429at2"/>
<protein>
    <submittedName>
        <fullName evidence="4">Acyl-CoA thioester hydrolase</fullName>
    </submittedName>
    <submittedName>
        <fullName evidence="3">YbgC/FadM family acyl-CoA thioesterase</fullName>
        <ecNumber evidence="3">3.1.2.-</ecNumber>
    </submittedName>
</protein>
<dbReference type="PIRSF" id="PIRSF003230">
    <property type="entry name" value="YbgC"/>
    <property type="match status" value="1"/>
</dbReference>
<evidence type="ECO:0000313" key="6">
    <source>
        <dbReference type="Proteomes" id="UP000562982"/>
    </source>
</evidence>
<proteinExistence type="inferred from homology"/>
<dbReference type="InterPro" id="IPR029069">
    <property type="entry name" value="HotDog_dom_sf"/>
</dbReference>
<dbReference type="Gene3D" id="3.10.129.10">
    <property type="entry name" value="Hotdog Thioesterase"/>
    <property type="match status" value="1"/>
</dbReference>
<dbReference type="PANTHER" id="PTHR31793">
    <property type="entry name" value="4-HYDROXYBENZOYL-COA THIOESTERASE FAMILY MEMBER"/>
    <property type="match status" value="1"/>
</dbReference>
<gene>
    <name evidence="4" type="ORF">C7453_102547</name>
    <name evidence="3" type="ORF">HLH32_05985</name>
</gene>
<dbReference type="Pfam" id="PF13279">
    <property type="entry name" value="4HBT_2"/>
    <property type="match status" value="1"/>
</dbReference>
<dbReference type="Proteomes" id="UP000562982">
    <property type="component" value="Unassembled WGS sequence"/>
</dbReference>
<reference evidence="4 5" key="1">
    <citation type="submission" date="2018-07" db="EMBL/GenBank/DDBJ databases">
        <title>Genomic Encyclopedia of Type Strains, Phase IV (KMG-IV): sequencing the most valuable type-strain genomes for metagenomic binning, comparative biology and taxonomic classification.</title>
        <authorList>
            <person name="Goeker M."/>
        </authorList>
    </citation>
    <scope>NUCLEOTIDE SEQUENCE [LARGE SCALE GENOMIC DNA]</scope>
    <source>
        <strain evidence="4 5">DSM 5603</strain>
    </source>
</reference>
<dbReference type="InterPro" id="IPR008272">
    <property type="entry name" value="HB-CoA_thioesterase_AS"/>
</dbReference>
<dbReference type="PROSITE" id="PS01328">
    <property type="entry name" value="4HBCOA_THIOESTERASE"/>
    <property type="match status" value="1"/>
</dbReference>
<sequence>MKHSIPFRVYYEDTDAGGVVYHARYFAFAERARTEAIRGLGRSAFSLLEEYGLAFVIHRATIDYKRPLRLDDVVTVTTRLIEQGPASCRLEQEFLLEGKCCAHLDVRLACVRAADGRAARFPPLWRDLLTGLLD</sequence>
<evidence type="ECO:0000256" key="1">
    <source>
        <dbReference type="ARBA" id="ARBA00005953"/>
    </source>
</evidence>
<keyword evidence="2 4" id="KW-0378">Hydrolase</keyword>
<evidence type="ECO:0000313" key="3">
    <source>
        <dbReference type="EMBL" id="MBB2185935.1"/>
    </source>
</evidence>
<dbReference type="RefSeq" id="WP_114726576.1">
    <property type="nucleotide sequence ID" value="NZ_BJMI01000009.1"/>
</dbReference>
<evidence type="ECO:0000313" key="5">
    <source>
        <dbReference type="Proteomes" id="UP000254958"/>
    </source>
</evidence>
<organism evidence="4 5">
    <name type="scientific">Gluconacetobacter liquefaciens</name>
    <name type="common">Acetobacter liquefaciens</name>
    <dbReference type="NCBI Taxonomy" id="89584"/>
    <lineage>
        <taxon>Bacteria</taxon>
        <taxon>Pseudomonadati</taxon>
        <taxon>Pseudomonadota</taxon>
        <taxon>Alphaproteobacteria</taxon>
        <taxon>Acetobacterales</taxon>
        <taxon>Acetobacteraceae</taxon>
        <taxon>Gluconacetobacter</taxon>
    </lineage>
</organism>
<keyword evidence="5" id="KW-1185">Reference proteome</keyword>
<dbReference type="EMBL" id="JABEQI010000002">
    <property type="protein sequence ID" value="MBB2185935.1"/>
    <property type="molecule type" value="Genomic_DNA"/>
</dbReference>
<evidence type="ECO:0000256" key="2">
    <source>
        <dbReference type="ARBA" id="ARBA00022801"/>
    </source>
</evidence>
<reference evidence="3 6" key="2">
    <citation type="submission" date="2020-04" db="EMBL/GenBank/DDBJ databases">
        <title>Description of novel Gluconacetobacter.</title>
        <authorList>
            <person name="Sombolestani A."/>
        </authorList>
    </citation>
    <scope>NUCLEOTIDE SEQUENCE [LARGE SCALE GENOMIC DNA]</scope>
    <source>
        <strain evidence="3 6">LMG 1382</strain>
    </source>
</reference>
<comment type="similarity">
    <text evidence="1">Belongs to the 4-hydroxybenzoyl-CoA thioesterase family.</text>
</comment>
<dbReference type="FunFam" id="3.10.129.10:FF:000004">
    <property type="entry name" value="Tol-pal system-associated acyl-CoA thioesterase"/>
    <property type="match status" value="1"/>
</dbReference>
<comment type="caution">
    <text evidence="4">The sequence shown here is derived from an EMBL/GenBank/DDBJ whole genome shotgun (WGS) entry which is preliminary data.</text>
</comment>
<name>A0A370G7H2_GLULI</name>
<dbReference type="AlphaFoldDB" id="A0A370G7H2"/>
<dbReference type="PANTHER" id="PTHR31793:SF37">
    <property type="entry name" value="ACYL-COA THIOESTER HYDROLASE YBGC"/>
    <property type="match status" value="1"/>
</dbReference>
<accession>A0A370G7H2</accession>
<dbReference type="GO" id="GO:0047617">
    <property type="term" value="F:fatty acyl-CoA hydrolase activity"/>
    <property type="evidence" value="ECO:0007669"/>
    <property type="project" value="TreeGrafter"/>
</dbReference>
<dbReference type="CDD" id="cd00586">
    <property type="entry name" value="4HBT"/>
    <property type="match status" value="1"/>
</dbReference>
<dbReference type="EC" id="3.1.2.-" evidence="3"/>
<dbReference type="EMBL" id="QQAW01000002">
    <property type="protein sequence ID" value="RDI39751.1"/>
    <property type="molecule type" value="Genomic_DNA"/>
</dbReference>
<dbReference type="SUPFAM" id="SSF54637">
    <property type="entry name" value="Thioesterase/thiol ester dehydrase-isomerase"/>
    <property type="match status" value="1"/>
</dbReference>
<dbReference type="InterPro" id="IPR050563">
    <property type="entry name" value="4-hydroxybenzoyl-CoA_TE"/>
</dbReference>
<dbReference type="NCBIfam" id="TIGR00051">
    <property type="entry name" value="YbgC/FadM family acyl-CoA thioesterase"/>
    <property type="match status" value="1"/>
</dbReference>
<evidence type="ECO:0000313" key="4">
    <source>
        <dbReference type="EMBL" id="RDI39751.1"/>
    </source>
</evidence>
<dbReference type="Proteomes" id="UP000254958">
    <property type="component" value="Unassembled WGS sequence"/>
</dbReference>
<dbReference type="InterPro" id="IPR006684">
    <property type="entry name" value="YbgC/YbaW"/>
</dbReference>